<proteinExistence type="predicted"/>
<keyword evidence="1" id="KW-1133">Transmembrane helix</keyword>
<name>A0A6C0FCN6_9ZZZZ</name>
<keyword evidence="1" id="KW-0472">Membrane</keyword>
<evidence type="ECO:0000256" key="1">
    <source>
        <dbReference type="SAM" id="Phobius"/>
    </source>
</evidence>
<feature type="transmembrane region" description="Helical" evidence="1">
    <location>
        <begin position="59"/>
        <end position="80"/>
    </location>
</feature>
<dbReference type="EMBL" id="MN738829">
    <property type="protein sequence ID" value="QHT38319.1"/>
    <property type="molecule type" value="Genomic_DNA"/>
</dbReference>
<protein>
    <submittedName>
        <fullName evidence="2">Uncharacterized protein</fullName>
    </submittedName>
</protein>
<reference evidence="2" key="1">
    <citation type="journal article" date="2020" name="Nature">
        <title>Giant virus diversity and host interactions through global metagenomics.</title>
        <authorList>
            <person name="Schulz F."/>
            <person name="Roux S."/>
            <person name="Paez-Espino D."/>
            <person name="Jungbluth S."/>
            <person name="Walsh D.A."/>
            <person name="Denef V.J."/>
            <person name="McMahon K.D."/>
            <person name="Konstantinidis K.T."/>
            <person name="Eloe-Fadrosh E.A."/>
            <person name="Kyrpides N.C."/>
            <person name="Woyke T."/>
        </authorList>
    </citation>
    <scope>NUCLEOTIDE SEQUENCE</scope>
    <source>
        <strain evidence="2">GVMAG-S-ERX556101-89</strain>
    </source>
</reference>
<accession>A0A6C0FCN6</accession>
<keyword evidence="1" id="KW-0812">Transmembrane</keyword>
<dbReference type="AlphaFoldDB" id="A0A6C0FCN6"/>
<evidence type="ECO:0000313" key="2">
    <source>
        <dbReference type="EMBL" id="QHT38319.1"/>
    </source>
</evidence>
<sequence length="111" mass="12349">MTVLKTPIALALTLVTALAVTVLFAFLFEIAATNAFKGDLLEKTFGIKVDLDTRLTQSEYLPGINIMIMLWFFFALMRIVQHNIDFLVSMGLSALPKEARDILTTGGFIHK</sequence>
<organism evidence="2">
    <name type="scientific">viral metagenome</name>
    <dbReference type="NCBI Taxonomy" id="1070528"/>
    <lineage>
        <taxon>unclassified sequences</taxon>
        <taxon>metagenomes</taxon>
        <taxon>organismal metagenomes</taxon>
    </lineage>
</organism>